<comment type="caution">
    <text evidence="1">The sequence shown here is derived from an EMBL/GenBank/DDBJ whole genome shotgun (WGS) entry which is preliminary data.</text>
</comment>
<name>A0A8T2IXS2_9PIPI</name>
<dbReference type="AlphaFoldDB" id="A0A8T2IXS2"/>
<sequence length="83" mass="9814">MYCDISGTIRKCYFEISVLALNKLFSVSFGSYKRDIHIQIWLMSREWLQLLNASAVCIHTKAQKLLYLTFFHTWPICISRCTF</sequence>
<evidence type="ECO:0000313" key="1">
    <source>
        <dbReference type="EMBL" id="KAG8435850.1"/>
    </source>
</evidence>
<proteinExistence type="predicted"/>
<evidence type="ECO:0000313" key="2">
    <source>
        <dbReference type="Proteomes" id="UP000812440"/>
    </source>
</evidence>
<dbReference type="Proteomes" id="UP000812440">
    <property type="component" value="Chromosome 4"/>
</dbReference>
<accession>A0A8T2IXS2</accession>
<gene>
    <name evidence="1" type="ORF">GDO86_007077</name>
</gene>
<dbReference type="EMBL" id="JAACNH010000007">
    <property type="protein sequence ID" value="KAG8435850.1"/>
    <property type="molecule type" value="Genomic_DNA"/>
</dbReference>
<organism evidence="1 2">
    <name type="scientific">Hymenochirus boettgeri</name>
    <name type="common">Congo dwarf clawed frog</name>
    <dbReference type="NCBI Taxonomy" id="247094"/>
    <lineage>
        <taxon>Eukaryota</taxon>
        <taxon>Metazoa</taxon>
        <taxon>Chordata</taxon>
        <taxon>Craniata</taxon>
        <taxon>Vertebrata</taxon>
        <taxon>Euteleostomi</taxon>
        <taxon>Amphibia</taxon>
        <taxon>Batrachia</taxon>
        <taxon>Anura</taxon>
        <taxon>Pipoidea</taxon>
        <taxon>Pipidae</taxon>
        <taxon>Pipinae</taxon>
        <taxon>Hymenochirus</taxon>
    </lineage>
</organism>
<keyword evidence="2" id="KW-1185">Reference proteome</keyword>
<reference evidence="1" key="1">
    <citation type="thesis" date="2020" institute="ProQuest LLC" country="789 East Eisenhower Parkway, Ann Arbor, MI, USA">
        <title>Comparative Genomics and Chromosome Evolution.</title>
        <authorList>
            <person name="Mudd A.B."/>
        </authorList>
    </citation>
    <scope>NUCLEOTIDE SEQUENCE</scope>
    <source>
        <strain evidence="1">Female2</strain>
        <tissue evidence="1">Blood</tissue>
    </source>
</reference>
<protein>
    <submittedName>
        <fullName evidence="1">Uncharacterized protein</fullName>
    </submittedName>
</protein>